<dbReference type="EMBL" id="CP013140">
    <property type="protein sequence ID" value="ALN55782.1"/>
    <property type="molecule type" value="Genomic_DNA"/>
</dbReference>
<dbReference type="PATRIC" id="fig|69.6.peg.421"/>
<gene>
    <name evidence="1" type="ORF">GLE_0424</name>
</gene>
<organism evidence="1 2">
    <name type="scientific">Lysobacter enzymogenes</name>
    <dbReference type="NCBI Taxonomy" id="69"/>
    <lineage>
        <taxon>Bacteria</taxon>
        <taxon>Pseudomonadati</taxon>
        <taxon>Pseudomonadota</taxon>
        <taxon>Gammaproteobacteria</taxon>
        <taxon>Lysobacterales</taxon>
        <taxon>Lysobacteraceae</taxon>
        <taxon>Lysobacter</taxon>
    </lineage>
</organism>
<evidence type="ECO:0000313" key="1">
    <source>
        <dbReference type="EMBL" id="ALN55782.1"/>
    </source>
</evidence>
<sequence>MTKSFVDEIGAERAQALASKAVAEAIAEADALGLPQVVKIDGVWCRRYPDGRVEPVEAGR</sequence>
<proteinExistence type="predicted"/>
<reference evidence="1 2" key="1">
    <citation type="submission" date="2015-11" db="EMBL/GenBank/DDBJ databases">
        <title>Genome sequences of Lysobacter enzymogenes strain C3 and Lysobacter antibioticus ATCC 29479.</title>
        <authorList>
            <person name="Kobayashi D.Y."/>
        </authorList>
    </citation>
    <scope>NUCLEOTIDE SEQUENCE [LARGE SCALE GENOMIC DNA]</scope>
    <source>
        <strain evidence="1 2">C3</strain>
    </source>
</reference>
<dbReference type="AlphaFoldDB" id="A0A0S2DB69"/>
<dbReference type="Proteomes" id="UP000061569">
    <property type="component" value="Chromosome"/>
</dbReference>
<dbReference type="KEGG" id="lez:GLE_0424"/>
<protein>
    <submittedName>
        <fullName evidence="1">Uncharacterized protein</fullName>
    </submittedName>
</protein>
<accession>A0A0S2DB69</accession>
<evidence type="ECO:0000313" key="2">
    <source>
        <dbReference type="Proteomes" id="UP000061569"/>
    </source>
</evidence>
<name>A0A0S2DB69_LYSEN</name>